<evidence type="ECO:0000313" key="2">
    <source>
        <dbReference type="EMBL" id="NQV66214.1"/>
    </source>
</evidence>
<organism evidence="2 3">
    <name type="scientific">SAR86 cluster bacterium</name>
    <dbReference type="NCBI Taxonomy" id="2030880"/>
    <lineage>
        <taxon>Bacteria</taxon>
        <taxon>Pseudomonadati</taxon>
        <taxon>Pseudomonadota</taxon>
        <taxon>Gammaproteobacteria</taxon>
        <taxon>SAR86 cluster</taxon>
    </lineage>
</organism>
<feature type="transmembrane region" description="Helical" evidence="1">
    <location>
        <begin position="100"/>
        <end position="121"/>
    </location>
</feature>
<dbReference type="AlphaFoldDB" id="A0A972VXP9"/>
<feature type="transmembrane region" description="Helical" evidence="1">
    <location>
        <begin position="127"/>
        <end position="151"/>
    </location>
</feature>
<proteinExistence type="predicted"/>
<accession>A0A972VXP9</accession>
<feature type="transmembrane region" description="Helical" evidence="1">
    <location>
        <begin position="64"/>
        <end position="88"/>
    </location>
</feature>
<sequence length="187" mass="20665">MYAESDISDNPAMLQITLYFWQMCLLRVGPDKVPASLPILFIVLATYLVVAFVSVNLIRPSLTIAALCSSLAFEVLIEGSLVYGILWLKKTSRRALPTLTSLFATNTIILIFLLVVNLLLINSDADILTLFAKSAFWVIFFWSLAIAGFIFHRSMDISVFQGIALAFTLEVLTIAASQMLVPIQPST</sequence>
<comment type="caution">
    <text evidence="2">The sequence shown here is derived from an EMBL/GenBank/DDBJ whole genome shotgun (WGS) entry which is preliminary data.</text>
</comment>
<keyword evidence="1" id="KW-0472">Membrane</keyword>
<feature type="transmembrane region" description="Helical" evidence="1">
    <location>
        <begin position="163"/>
        <end position="181"/>
    </location>
</feature>
<name>A0A972VXP9_9GAMM</name>
<dbReference type="Proteomes" id="UP000754644">
    <property type="component" value="Unassembled WGS sequence"/>
</dbReference>
<keyword evidence="1" id="KW-1133">Transmembrane helix</keyword>
<feature type="transmembrane region" description="Helical" evidence="1">
    <location>
        <begin position="37"/>
        <end position="58"/>
    </location>
</feature>
<protein>
    <recommendedName>
        <fullName evidence="4">Yip1 domain-containing protein</fullName>
    </recommendedName>
</protein>
<evidence type="ECO:0000313" key="3">
    <source>
        <dbReference type="Proteomes" id="UP000754644"/>
    </source>
</evidence>
<gene>
    <name evidence="2" type="ORF">HQ497_12705</name>
</gene>
<reference evidence="2" key="1">
    <citation type="submission" date="2020-05" db="EMBL/GenBank/DDBJ databases">
        <title>Sulfur intermediates as new biogeochemical hubs in an aquatic model microbial ecosystem.</title>
        <authorList>
            <person name="Vigneron A."/>
        </authorList>
    </citation>
    <scope>NUCLEOTIDE SEQUENCE</scope>
    <source>
        <strain evidence="2">Bin.250</strain>
    </source>
</reference>
<keyword evidence="1" id="KW-0812">Transmembrane</keyword>
<evidence type="ECO:0008006" key="4">
    <source>
        <dbReference type="Google" id="ProtNLM"/>
    </source>
</evidence>
<evidence type="ECO:0000256" key="1">
    <source>
        <dbReference type="SAM" id="Phobius"/>
    </source>
</evidence>
<dbReference type="EMBL" id="JABMOJ010000479">
    <property type="protein sequence ID" value="NQV66214.1"/>
    <property type="molecule type" value="Genomic_DNA"/>
</dbReference>